<dbReference type="EMBL" id="JBHSSI010000058">
    <property type="protein sequence ID" value="MFC6261274.1"/>
    <property type="molecule type" value="Genomic_DNA"/>
</dbReference>
<dbReference type="RefSeq" id="WP_125687028.1">
    <property type="nucleotide sequence ID" value="NZ_JBHSSI010000058.1"/>
</dbReference>
<dbReference type="InterPro" id="IPR032710">
    <property type="entry name" value="NTF2-like_dom_sf"/>
</dbReference>
<proteinExistence type="predicted"/>
<name>A0ABW1TJM2_9LACO</name>
<dbReference type="Pfam" id="PF12680">
    <property type="entry name" value="SnoaL_2"/>
    <property type="match status" value="1"/>
</dbReference>
<dbReference type="InterPro" id="IPR037401">
    <property type="entry name" value="SnoaL-like"/>
</dbReference>
<gene>
    <name evidence="2" type="ORF">ACFP1C_10005</name>
</gene>
<organism evidence="2 3">
    <name type="scientific">Levilactobacillus fujinensis</name>
    <dbReference type="NCBI Taxonomy" id="2486024"/>
    <lineage>
        <taxon>Bacteria</taxon>
        <taxon>Bacillati</taxon>
        <taxon>Bacillota</taxon>
        <taxon>Bacilli</taxon>
        <taxon>Lactobacillales</taxon>
        <taxon>Lactobacillaceae</taxon>
        <taxon>Levilactobacillus</taxon>
    </lineage>
</organism>
<evidence type="ECO:0000313" key="2">
    <source>
        <dbReference type="EMBL" id="MFC6261274.1"/>
    </source>
</evidence>
<protein>
    <submittedName>
        <fullName evidence="2">Nuclear transport factor 2 family protein</fullName>
    </submittedName>
</protein>
<sequence length="120" mass="13619">MDQRVEIIKRYFEFSDSASSDEQARDAIVNLFSDIAVVKGANGFVADTSAKITSFFAHFFKDNQELRHLCQVSVASGNYKAEWAVAGRKSSGKLFAFHGFDTYQFDQDDKITYLQVEIRD</sequence>
<evidence type="ECO:0000259" key="1">
    <source>
        <dbReference type="Pfam" id="PF12680"/>
    </source>
</evidence>
<dbReference type="Proteomes" id="UP001596283">
    <property type="component" value="Unassembled WGS sequence"/>
</dbReference>
<keyword evidence="3" id="KW-1185">Reference proteome</keyword>
<feature type="domain" description="SnoaL-like" evidence="1">
    <location>
        <begin position="22"/>
        <end position="113"/>
    </location>
</feature>
<reference evidence="3" key="1">
    <citation type="journal article" date="2019" name="Int. J. Syst. Evol. Microbiol.">
        <title>The Global Catalogue of Microorganisms (GCM) 10K type strain sequencing project: providing services to taxonomists for standard genome sequencing and annotation.</title>
        <authorList>
            <consortium name="The Broad Institute Genomics Platform"/>
            <consortium name="The Broad Institute Genome Sequencing Center for Infectious Disease"/>
            <person name="Wu L."/>
            <person name="Ma J."/>
        </authorList>
    </citation>
    <scope>NUCLEOTIDE SEQUENCE [LARGE SCALE GENOMIC DNA]</scope>
    <source>
        <strain evidence="3">CCM 8908</strain>
    </source>
</reference>
<evidence type="ECO:0000313" key="3">
    <source>
        <dbReference type="Proteomes" id="UP001596283"/>
    </source>
</evidence>
<accession>A0ABW1TJM2</accession>
<dbReference type="SUPFAM" id="SSF54427">
    <property type="entry name" value="NTF2-like"/>
    <property type="match status" value="1"/>
</dbReference>
<dbReference type="Gene3D" id="3.10.450.50">
    <property type="match status" value="1"/>
</dbReference>
<comment type="caution">
    <text evidence="2">The sequence shown here is derived from an EMBL/GenBank/DDBJ whole genome shotgun (WGS) entry which is preliminary data.</text>
</comment>